<evidence type="ECO:0000256" key="2">
    <source>
        <dbReference type="ARBA" id="ARBA00022475"/>
    </source>
</evidence>
<dbReference type="AlphaFoldDB" id="A0A4R6EBV7"/>
<accession>A0A4R6EBV7</accession>
<dbReference type="EMBL" id="SNVX01000013">
    <property type="protein sequence ID" value="TDN55626.1"/>
    <property type="molecule type" value="Genomic_DNA"/>
</dbReference>
<feature type="transmembrane region" description="Helical" evidence="7">
    <location>
        <begin position="157"/>
        <end position="177"/>
    </location>
</feature>
<reference evidence="8 9" key="1">
    <citation type="submission" date="2019-03" db="EMBL/GenBank/DDBJ databases">
        <title>Genomic analyses of the natural microbiome of Caenorhabditis elegans.</title>
        <authorList>
            <person name="Samuel B."/>
        </authorList>
    </citation>
    <scope>NUCLEOTIDE SEQUENCE [LARGE SCALE GENOMIC DNA]</scope>
    <source>
        <strain evidence="8 9">BIGb0156</strain>
    </source>
</reference>
<protein>
    <recommendedName>
        <fullName evidence="6">Putative O-antigen transporter</fullName>
    </recommendedName>
</protein>
<feature type="transmembrane region" description="Helical" evidence="7">
    <location>
        <begin position="239"/>
        <end position="260"/>
    </location>
</feature>
<feature type="transmembrane region" description="Helical" evidence="7">
    <location>
        <begin position="197"/>
        <end position="219"/>
    </location>
</feature>
<feature type="transmembrane region" description="Helical" evidence="7">
    <location>
        <begin position="348"/>
        <end position="366"/>
    </location>
</feature>
<keyword evidence="2" id="KW-1003">Cell membrane</keyword>
<evidence type="ECO:0000256" key="6">
    <source>
        <dbReference type="ARBA" id="ARBA00049738"/>
    </source>
</evidence>
<keyword evidence="3 7" id="KW-0812">Transmembrane</keyword>
<evidence type="ECO:0000256" key="3">
    <source>
        <dbReference type="ARBA" id="ARBA00022692"/>
    </source>
</evidence>
<gene>
    <name evidence="8" type="ORF">EC847_11341</name>
</gene>
<evidence type="ECO:0000256" key="7">
    <source>
        <dbReference type="SAM" id="Phobius"/>
    </source>
</evidence>
<evidence type="ECO:0000256" key="5">
    <source>
        <dbReference type="ARBA" id="ARBA00023136"/>
    </source>
</evidence>
<dbReference type="Proteomes" id="UP000295530">
    <property type="component" value="Unassembled WGS sequence"/>
</dbReference>
<dbReference type="InterPro" id="IPR050833">
    <property type="entry name" value="Poly_Biosynth_Transport"/>
</dbReference>
<evidence type="ECO:0000256" key="1">
    <source>
        <dbReference type="ARBA" id="ARBA00004651"/>
    </source>
</evidence>
<comment type="subcellular location">
    <subcellularLocation>
        <location evidence="1">Cell membrane</location>
        <topology evidence="1">Multi-pass membrane protein</topology>
    </subcellularLocation>
</comment>
<dbReference type="PANTHER" id="PTHR30250">
    <property type="entry name" value="PST FAMILY PREDICTED COLANIC ACID TRANSPORTER"/>
    <property type="match status" value="1"/>
</dbReference>
<feature type="transmembrane region" description="Helical" evidence="7">
    <location>
        <begin position="102"/>
        <end position="122"/>
    </location>
</feature>
<comment type="caution">
    <text evidence="8">The sequence shown here is derived from an EMBL/GenBank/DDBJ whole genome shotgun (WGS) entry which is preliminary data.</text>
</comment>
<feature type="transmembrane region" description="Helical" evidence="7">
    <location>
        <begin position="73"/>
        <end position="96"/>
    </location>
</feature>
<dbReference type="GO" id="GO:0005886">
    <property type="term" value="C:plasma membrane"/>
    <property type="evidence" value="ECO:0007669"/>
    <property type="project" value="UniProtKB-SubCell"/>
</dbReference>
<feature type="transmembrane region" description="Helical" evidence="7">
    <location>
        <begin position="317"/>
        <end position="336"/>
    </location>
</feature>
<keyword evidence="4 7" id="KW-1133">Transmembrane helix</keyword>
<feature type="transmembrane region" description="Helical" evidence="7">
    <location>
        <begin position="134"/>
        <end position="151"/>
    </location>
</feature>
<sequence>MLAIRGATLASKFLLITFLAKYSTFELLAEYSIITVTVSYLLYILGFDFYTFSSREILKKTFKKSGGMILNQFIFYIVMYLISIPLVMLLSFHNIIDSRIIILFYFVMISEHLSQEFMRILVINSNALKANLQLFIRSASWIYIYIIYSYSTDTFSIRTLLLMWCSANFIALIYAIIELKYIDWSDHNVWQIDLSWIYSGIKVALPLLCATLMLRGIFISDRYFLKFLSTTQDLAIYSFFSNMANALIAFIDAAVIMYFYPKLINAYNSKDSAIYDHCLKLFKRKMILVGVGVSFVLALLIPLLCLYLGHIEYLQHIEIFYILLLSSFVYCYGLIFHYELYSRNEDRLILISTFISFLIGVLVQYLCGHYFYGVGMAFGVLISSSLLLISKSILISRVKRKKCEVSR</sequence>
<proteinExistence type="predicted"/>
<dbReference type="PANTHER" id="PTHR30250:SF11">
    <property type="entry name" value="O-ANTIGEN TRANSPORTER-RELATED"/>
    <property type="match status" value="1"/>
</dbReference>
<feature type="transmembrane region" description="Helical" evidence="7">
    <location>
        <begin position="372"/>
        <end position="394"/>
    </location>
</feature>
<keyword evidence="5 7" id="KW-0472">Membrane</keyword>
<evidence type="ECO:0000313" key="9">
    <source>
        <dbReference type="Proteomes" id="UP000295530"/>
    </source>
</evidence>
<organism evidence="8 9">
    <name type="scientific">Scandinavium goeteborgense</name>
    <dbReference type="NCBI Taxonomy" id="1851514"/>
    <lineage>
        <taxon>Bacteria</taxon>
        <taxon>Pseudomonadati</taxon>
        <taxon>Pseudomonadota</taxon>
        <taxon>Gammaproteobacteria</taxon>
        <taxon>Enterobacterales</taxon>
        <taxon>Enterobacteriaceae</taxon>
        <taxon>Scandinavium</taxon>
    </lineage>
</organism>
<evidence type="ECO:0000313" key="8">
    <source>
        <dbReference type="EMBL" id="TDN55626.1"/>
    </source>
</evidence>
<evidence type="ECO:0000256" key="4">
    <source>
        <dbReference type="ARBA" id="ARBA00022989"/>
    </source>
</evidence>
<name>A0A4R6EBV7_SCAGO</name>
<feature type="transmembrane region" description="Helical" evidence="7">
    <location>
        <begin position="287"/>
        <end position="311"/>
    </location>
</feature>
<feature type="transmembrane region" description="Helical" evidence="7">
    <location>
        <begin position="31"/>
        <end position="52"/>
    </location>
</feature>
<keyword evidence="9" id="KW-1185">Reference proteome</keyword>